<dbReference type="Proteomes" id="UP000723463">
    <property type="component" value="Unassembled WGS sequence"/>
</dbReference>
<feature type="transmembrane region" description="Helical" evidence="8">
    <location>
        <begin position="648"/>
        <end position="666"/>
    </location>
</feature>
<evidence type="ECO:0000256" key="2">
    <source>
        <dbReference type="ARBA" id="ARBA00008807"/>
    </source>
</evidence>
<evidence type="ECO:0000256" key="5">
    <source>
        <dbReference type="ARBA" id="ARBA00022989"/>
    </source>
</evidence>
<feature type="transmembrane region" description="Helical" evidence="8">
    <location>
        <begin position="45"/>
        <end position="66"/>
    </location>
</feature>
<comment type="subcellular location">
    <subcellularLocation>
        <location evidence="1">Membrane</location>
        <topology evidence="1">Multi-pass membrane protein</topology>
    </subcellularLocation>
</comment>
<feature type="transmembrane region" description="Helical" evidence="8">
    <location>
        <begin position="421"/>
        <end position="439"/>
    </location>
</feature>
<reference evidence="9" key="1">
    <citation type="journal article" date="2020" name="Fungal Divers.">
        <title>Resolving the Mortierellaceae phylogeny through synthesis of multi-gene phylogenetics and phylogenomics.</title>
        <authorList>
            <person name="Vandepol N."/>
            <person name="Liber J."/>
            <person name="Desiro A."/>
            <person name="Na H."/>
            <person name="Kennedy M."/>
            <person name="Barry K."/>
            <person name="Grigoriev I.V."/>
            <person name="Miller A.N."/>
            <person name="O'Donnell K."/>
            <person name="Stajich J.E."/>
            <person name="Bonito G."/>
        </authorList>
    </citation>
    <scope>NUCLEOTIDE SEQUENCE</scope>
    <source>
        <strain evidence="9">NRRL 2591</strain>
    </source>
</reference>
<feature type="transmembrane region" description="Helical" evidence="8">
    <location>
        <begin position="206"/>
        <end position="229"/>
    </location>
</feature>
<evidence type="ECO:0000256" key="7">
    <source>
        <dbReference type="SAM" id="MobiDB-lite"/>
    </source>
</evidence>
<accession>A0A9P6F121</accession>
<evidence type="ECO:0000313" key="9">
    <source>
        <dbReference type="EMBL" id="KAF9539334.1"/>
    </source>
</evidence>
<comment type="similarity">
    <text evidence="2">Belongs to the oligopeptide OPT transporter family.</text>
</comment>
<keyword evidence="3" id="KW-0813">Transport</keyword>
<gene>
    <name evidence="9" type="ORF">EC957_005556</name>
</gene>
<feature type="transmembrane region" description="Helical" evidence="8">
    <location>
        <begin position="609"/>
        <end position="633"/>
    </location>
</feature>
<dbReference type="GO" id="GO:0000329">
    <property type="term" value="C:fungal-type vacuole membrane"/>
    <property type="evidence" value="ECO:0007669"/>
    <property type="project" value="TreeGrafter"/>
</dbReference>
<sequence length="691" mass="73446">MATQVNEKSEYNDFPNEKSTSLDGVENKIDLDDEEDVFIDEPKQFTVRAVLVGSILGLVVAASNMYTGLKAGWTFGAALWGSIFGFLLLKLLTRITGGIFGPKENTVCQTAATAAGGLSAGFVTAIPAMYRMGLMGDRHPKDDVVALLLWSTCSAFFGMFFAVPLRTHFVINQDLVFPTPRAAAETIKSLHRAGSSAAKDAKESGIVMGASFLISMVWGTLAHFIPGLLGDLHILYYMGKSAANEALMNADKVWGWHFSWDFAFFGAGLMTPGSTVFSFVAGSIAAFGIAGPMMTDAGYLWGKTGFDRLKDAPNAPVTAVASAQSWFIWPGIAMMVFSAFSELGVNWRSIYFSLQVVGREGRNLIRKLSKKEALAIDAATPVSKDTTPEHELIPTSWWVSGLIVSTLFTILVMYFNFQVPVYASIGVVLLSFILAFVGLQSTGETDINPTGAIGKVTQLVFARIPNPDIQIVQKTNLMCANIAAAACSQAVDMVSDLKTAQLTKASPRAMLGAQIVGSVFAIAIAIPLFLLYAGAYPCILMELPDGAKCQFPTPSVIAWANTCKLLTGGGTIPKESMIATIVLGLLAILNVLIRVKLVPDAWKPYWPNLNAFGLGFVNVGVATPCCMLVGWVAGQLWLKFGKASHGRLMYSVSAGLISGIGIAGVIKAALTVGGVSGGTVLVGCGIDGVLC</sequence>
<evidence type="ECO:0000256" key="6">
    <source>
        <dbReference type="ARBA" id="ARBA00023136"/>
    </source>
</evidence>
<evidence type="ECO:0000256" key="4">
    <source>
        <dbReference type="ARBA" id="ARBA00022692"/>
    </source>
</evidence>
<dbReference type="GO" id="GO:0035673">
    <property type="term" value="F:oligopeptide transmembrane transporter activity"/>
    <property type="evidence" value="ECO:0007669"/>
    <property type="project" value="InterPro"/>
</dbReference>
<feature type="transmembrane region" description="Helical" evidence="8">
    <location>
        <begin position="397"/>
        <end position="415"/>
    </location>
</feature>
<feature type="transmembrane region" description="Helical" evidence="8">
    <location>
        <begin position="577"/>
        <end position="597"/>
    </location>
</feature>
<dbReference type="PANTHER" id="PTHR31645">
    <property type="entry name" value="OLIGOPEPTIDE TRANSPORTER YGL114W-RELATED"/>
    <property type="match status" value="1"/>
</dbReference>
<keyword evidence="4 8" id="KW-0812">Transmembrane</keyword>
<feature type="region of interest" description="Disordered" evidence="7">
    <location>
        <begin position="1"/>
        <end position="21"/>
    </location>
</feature>
<evidence type="ECO:0000256" key="3">
    <source>
        <dbReference type="ARBA" id="ARBA00022448"/>
    </source>
</evidence>
<evidence type="ECO:0008006" key="11">
    <source>
        <dbReference type="Google" id="ProtNLM"/>
    </source>
</evidence>
<comment type="caution">
    <text evidence="9">The sequence shown here is derived from an EMBL/GenBank/DDBJ whole genome shotgun (WGS) entry which is preliminary data.</text>
</comment>
<dbReference type="InterPro" id="IPR004813">
    <property type="entry name" value="OPT"/>
</dbReference>
<evidence type="ECO:0000313" key="10">
    <source>
        <dbReference type="Proteomes" id="UP000723463"/>
    </source>
</evidence>
<feature type="transmembrane region" description="Helical" evidence="8">
    <location>
        <begin position="144"/>
        <end position="165"/>
    </location>
</feature>
<feature type="transmembrane region" description="Helical" evidence="8">
    <location>
        <begin position="112"/>
        <end position="132"/>
    </location>
</feature>
<dbReference type="PANTHER" id="PTHR31645:SF3">
    <property type="entry name" value="OLIGOPEPTIDE TRANSPORTER"/>
    <property type="match status" value="1"/>
</dbReference>
<feature type="transmembrane region" description="Helical" evidence="8">
    <location>
        <begin position="511"/>
        <end position="535"/>
    </location>
</feature>
<feature type="transmembrane region" description="Helical" evidence="8">
    <location>
        <begin position="73"/>
        <end position="92"/>
    </location>
</feature>
<name>A0A9P6F121_9FUNG</name>
<keyword evidence="6 8" id="KW-0472">Membrane</keyword>
<proteinExistence type="inferred from homology"/>
<keyword evidence="5 8" id="KW-1133">Transmembrane helix</keyword>
<protein>
    <recommendedName>
        <fullName evidence="11">OPT oligopeptide transporter protein-domain-containing protein</fullName>
    </recommendedName>
</protein>
<dbReference type="EMBL" id="JAAAXW010000251">
    <property type="protein sequence ID" value="KAF9539334.1"/>
    <property type="molecule type" value="Genomic_DNA"/>
</dbReference>
<evidence type="ECO:0000256" key="1">
    <source>
        <dbReference type="ARBA" id="ARBA00004141"/>
    </source>
</evidence>
<dbReference type="Pfam" id="PF03169">
    <property type="entry name" value="OPT"/>
    <property type="match status" value="1"/>
</dbReference>
<evidence type="ECO:0000256" key="8">
    <source>
        <dbReference type="SAM" id="Phobius"/>
    </source>
</evidence>
<dbReference type="InterPro" id="IPR045035">
    <property type="entry name" value="YSL-like"/>
</dbReference>
<dbReference type="NCBIfam" id="TIGR00728">
    <property type="entry name" value="OPT_sfam"/>
    <property type="match status" value="1"/>
</dbReference>
<organism evidence="9 10">
    <name type="scientific">Mortierella hygrophila</name>
    <dbReference type="NCBI Taxonomy" id="979708"/>
    <lineage>
        <taxon>Eukaryota</taxon>
        <taxon>Fungi</taxon>
        <taxon>Fungi incertae sedis</taxon>
        <taxon>Mucoromycota</taxon>
        <taxon>Mortierellomycotina</taxon>
        <taxon>Mortierellomycetes</taxon>
        <taxon>Mortierellales</taxon>
        <taxon>Mortierellaceae</taxon>
        <taxon>Mortierella</taxon>
    </lineage>
</organism>
<keyword evidence="10" id="KW-1185">Reference proteome</keyword>
<feature type="transmembrane region" description="Helical" evidence="8">
    <location>
        <begin position="262"/>
        <end position="290"/>
    </location>
</feature>
<dbReference type="AlphaFoldDB" id="A0A9P6F121"/>